<proteinExistence type="predicted"/>
<reference evidence="2" key="1">
    <citation type="journal article" date="2019" name="Int. J. Syst. Evol. Microbiol.">
        <title>The Global Catalogue of Microorganisms (GCM) 10K type strain sequencing project: providing services to taxonomists for standard genome sequencing and annotation.</title>
        <authorList>
            <consortium name="The Broad Institute Genomics Platform"/>
            <consortium name="The Broad Institute Genome Sequencing Center for Infectious Disease"/>
            <person name="Wu L."/>
            <person name="Ma J."/>
        </authorList>
    </citation>
    <scope>NUCLEOTIDE SEQUENCE [LARGE SCALE GENOMIC DNA]</scope>
    <source>
        <strain evidence="2">JCM 31921</strain>
    </source>
</reference>
<sequence>MKNNRNSETAENVEGYLETILDSNKSELQILLRAAEAKNDPVYVTLLTDYFCNIYFMRNEDLSESEIRRSIMTDFRFHSVTDSSFNVFIDNFENRIAKCYLK</sequence>
<accession>A0ABP8MJB0</accession>
<gene>
    <name evidence="1" type="ORF">GCM10023092_06260</name>
</gene>
<dbReference type="Proteomes" id="UP001501410">
    <property type="component" value="Unassembled WGS sequence"/>
</dbReference>
<organism evidence="1 2">
    <name type="scientific">Rurimicrobium arvi</name>
    <dbReference type="NCBI Taxonomy" id="2049916"/>
    <lineage>
        <taxon>Bacteria</taxon>
        <taxon>Pseudomonadati</taxon>
        <taxon>Bacteroidota</taxon>
        <taxon>Chitinophagia</taxon>
        <taxon>Chitinophagales</taxon>
        <taxon>Chitinophagaceae</taxon>
        <taxon>Rurimicrobium</taxon>
    </lineage>
</organism>
<dbReference type="EMBL" id="BAABEZ010000004">
    <property type="protein sequence ID" value="GAA4450430.1"/>
    <property type="molecule type" value="Genomic_DNA"/>
</dbReference>
<protein>
    <submittedName>
        <fullName evidence="1">Uncharacterized protein</fullName>
    </submittedName>
</protein>
<comment type="caution">
    <text evidence="1">The sequence shown here is derived from an EMBL/GenBank/DDBJ whole genome shotgun (WGS) entry which is preliminary data.</text>
</comment>
<evidence type="ECO:0000313" key="1">
    <source>
        <dbReference type="EMBL" id="GAA4450430.1"/>
    </source>
</evidence>
<keyword evidence="2" id="KW-1185">Reference proteome</keyword>
<evidence type="ECO:0000313" key="2">
    <source>
        <dbReference type="Proteomes" id="UP001501410"/>
    </source>
</evidence>
<name>A0ABP8MJB0_9BACT</name>